<dbReference type="InterPro" id="IPR001223">
    <property type="entry name" value="Glyco_hydro18_cat"/>
</dbReference>
<dbReference type="InterPro" id="IPR011583">
    <property type="entry name" value="Chitinase_II/V-like_cat"/>
</dbReference>
<sequence length="586" mass="63903">MKPVAKQLIGALAITLLSQLVISPQSISAADVPPRKILSGWVPYYSVKNSIASVVVNQDLIREVSPFWYTLKGEKEILDLYAAAKLTDPMSVSLNTLRNLNIGIIPTITDGTDKLVLSYLLGNAQSRTNIVATIANLVKVNNFDGIDLDFENFAFIDGNMTWNATRPRWVAFVKELSASLHADKKVLSITAPVDFDPVTKRKGYTVYDWKNIAPYIDRLRIMTYDYSTSTVGPIGPLIWVEDAVKYATSVIPASKIFLGVPGYGRDWVVKVVGTCAPADAKVINTKIKAATFVMRDAISLATGYGATPQYMEKEGEVTFTYTKTFPGFLADGTPTSCTATRTAWYQDSKSYVARANLVAKYRLGGIMAWTLGMEDAATMPSVRSYAQTIAPDQVVVTLVTDKSETEFGQPISVKTLFTLPDNQPIANLPLNIEARNSDGTWRKIYSGVTAIDGTLGISTLLAGNTALHAVSESSWERLAGYSKDININFARKIVVTAPTSAVHGREIVISGFIQPKESGVKLTLERLIGSGYKEVTMKNSIISDLDGRFTLTHVEIDDGFATFRVTSTATGNSALGYSNNFIISIR</sequence>
<dbReference type="PANTHER" id="PTHR46066:SF2">
    <property type="entry name" value="CHITINASE DOMAIN-CONTAINING PROTEIN 1"/>
    <property type="match status" value="1"/>
</dbReference>
<dbReference type="GO" id="GO:0008061">
    <property type="term" value="F:chitin binding"/>
    <property type="evidence" value="ECO:0007669"/>
    <property type="project" value="InterPro"/>
</dbReference>
<protein>
    <submittedName>
        <fullName evidence="4">Unannotated protein</fullName>
    </submittedName>
</protein>
<dbReference type="Gene3D" id="3.20.20.80">
    <property type="entry name" value="Glycosidases"/>
    <property type="match status" value="1"/>
</dbReference>
<name>A0A6J6MN60_9ZZZZ</name>
<evidence type="ECO:0000259" key="3">
    <source>
        <dbReference type="PROSITE" id="PS51910"/>
    </source>
</evidence>
<reference evidence="4" key="1">
    <citation type="submission" date="2020-05" db="EMBL/GenBank/DDBJ databases">
        <authorList>
            <person name="Chiriac C."/>
            <person name="Salcher M."/>
            <person name="Ghai R."/>
            <person name="Kavagutti S V."/>
        </authorList>
    </citation>
    <scope>NUCLEOTIDE SEQUENCE</scope>
</reference>
<dbReference type="GO" id="GO:0004553">
    <property type="term" value="F:hydrolase activity, hydrolyzing O-glycosyl compounds"/>
    <property type="evidence" value="ECO:0007669"/>
    <property type="project" value="InterPro"/>
</dbReference>
<gene>
    <name evidence="4" type="ORF">UFOPK2312_00793</name>
</gene>
<dbReference type="EMBL" id="CAEZWY010000088">
    <property type="protein sequence ID" value="CAB4674969.1"/>
    <property type="molecule type" value="Genomic_DNA"/>
</dbReference>
<evidence type="ECO:0000256" key="1">
    <source>
        <dbReference type="ARBA" id="ARBA00022801"/>
    </source>
</evidence>
<keyword evidence="2" id="KW-0326">Glycosidase</keyword>
<dbReference type="InterPro" id="IPR001579">
    <property type="entry name" value="Glyco_hydro_18_chit_AS"/>
</dbReference>
<dbReference type="PROSITE" id="PS01095">
    <property type="entry name" value="GH18_1"/>
    <property type="match status" value="1"/>
</dbReference>
<organism evidence="4">
    <name type="scientific">freshwater metagenome</name>
    <dbReference type="NCBI Taxonomy" id="449393"/>
    <lineage>
        <taxon>unclassified sequences</taxon>
        <taxon>metagenomes</taxon>
        <taxon>ecological metagenomes</taxon>
    </lineage>
</organism>
<feature type="domain" description="GH18" evidence="3">
    <location>
        <begin position="35"/>
        <end position="392"/>
    </location>
</feature>
<accession>A0A6J6MN60</accession>
<dbReference type="PANTHER" id="PTHR46066">
    <property type="entry name" value="CHITINASE DOMAIN-CONTAINING PROTEIN 1 FAMILY MEMBER"/>
    <property type="match status" value="1"/>
</dbReference>
<dbReference type="InterPro" id="IPR017853">
    <property type="entry name" value="GH"/>
</dbReference>
<proteinExistence type="predicted"/>
<dbReference type="Gene3D" id="3.10.50.10">
    <property type="match status" value="1"/>
</dbReference>
<dbReference type="InterPro" id="IPR029070">
    <property type="entry name" value="Chitinase_insertion_sf"/>
</dbReference>
<dbReference type="AlphaFoldDB" id="A0A6J6MN60"/>
<dbReference type="SUPFAM" id="SSF51445">
    <property type="entry name" value="(Trans)glycosidases"/>
    <property type="match status" value="1"/>
</dbReference>
<dbReference type="PROSITE" id="PS51910">
    <property type="entry name" value="GH18_2"/>
    <property type="match status" value="1"/>
</dbReference>
<keyword evidence="1" id="KW-0378">Hydrolase</keyword>
<dbReference type="SMART" id="SM00636">
    <property type="entry name" value="Glyco_18"/>
    <property type="match status" value="1"/>
</dbReference>
<evidence type="ECO:0000313" key="4">
    <source>
        <dbReference type="EMBL" id="CAB4674969.1"/>
    </source>
</evidence>
<dbReference type="GO" id="GO:0005975">
    <property type="term" value="P:carbohydrate metabolic process"/>
    <property type="evidence" value="ECO:0007669"/>
    <property type="project" value="InterPro"/>
</dbReference>
<dbReference type="Pfam" id="PF00704">
    <property type="entry name" value="Glyco_hydro_18"/>
    <property type="match status" value="1"/>
</dbReference>
<evidence type="ECO:0000256" key="2">
    <source>
        <dbReference type="ARBA" id="ARBA00023295"/>
    </source>
</evidence>